<name>A0A285ZPL8_9SPHI</name>
<dbReference type="SUPFAM" id="SSF52540">
    <property type="entry name" value="P-loop containing nucleoside triphosphate hydrolases"/>
    <property type="match status" value="1"/>
</dbReference>
<dbReference type="EMBL" id="OCMT01000001">
    <property type="protein sequence ID" value="SOD11570.1"/>
    <property type="molecule type" value="Genomic_DNA"/>
</dbReference>
<evidence type="ECO:0000313" key="2">
    <source>
        <dbReference type="Proteomes" id="UP000219281"/>
    </source>
</evidence>
<protein>
    <submittedName>
        <fullName evidence="1">Protein ImuA</fullName>
    </submittedName>
</protein>
<organism evidence="1 2">
    <name type="scientific">Pedobacter xixiisoli</name>
    <dbReference type="NCBI Taxonomy" id="1476464"/>
    <lineage>
        <taxon>Bacteria</taxon>
        <taxon>Pseudomonadati</taxon>
        <taxon>Bacteroidota</taxon>
        <taxon>Sphingobacteriia</taxon>
        <taxon>Sphingobacteriales</taxon>
        <taxon>Sphingobacteriaceae</taxon>
        <taxon>Pedobacter</taxon>
    </lineage>
</organism>
<reference evidence="2" key="1">
    <citation type="submission" date="2017-09" db="EMBL/GenBank/DDBJ databases">
        <authorList>
            <person name="Varghese N."/>
            <person name="Submissions S."/>
        </authorList>
    </citation>
    <scope>NUCLEOTIDE SEQUENCE [LARGE SCALE GENOMIC DNA]</scope>
    <source>
        <strain evidence="2">CGMCC 1.12803</strain>
    </source>
</reference>
<keyword evidence="2" id="KW-1185">Reference proteome</keyword>
<evidence type="ECO:0000313" key="1">
    <source>
        <dbReference type="EMBL" id="SOD11570.1"/>
    </source>
</evidence>
<accession>A0A285ZPL8</accession>
<dbReference type="Gene3D" id="3.40.50.300">
    <property type="entry name" value="P-loop containing nucleotide triphosphate hydrolases"/>
    <property type="match status" value="1"/>
</dbReference>
<dbReference type="RefSeq" id="WP_097127697.1">
    <property type="nucleotide sequence ID" value="NZ_OCMT01000001.1"/>
</dbReference>
<sequence>MQKPLQKIIIERLQREILDLEGFKTKVHYTKTKLGLRTLEDNFPNQTFPTGTIHEFVSEKPEHTACTSAFISGVLTKLNDQNGIYIWIGKQKQLFPVGLKKFGIQPHQIIFINLVKPKDILWATEEALKCKSLSGVISELEDITFAQSQRLQLTVEKSKVTGFILRTQSERIHATACAARWKIKPLASENENNLPGVGFSKWQVDLLKVRNGNTTSCIITYHHGQLAIVETENTYPFTHQAIGS</sequence>
<dbReference type="OrthoDB" id="836928at2"/>
<proteinExistence type="predicted"/>
<gene>
    <name evidence="1" type="ORF">SAMN06297358_0216</name>
</gene>
<dbReference type="Proteomes" id="UP000219281">
    <property type="component" value="Unassembled WGS sequence"/>
</dbReference>
<dbReference type="AlphaFoldDB" id="A0A285ZPL8"/>
<dbReference type="InterPro" id="IPR027417">
    <property type="entry name" value="P-loop_NTPase"/>
</dbReference>